<name>A0A382KU64_9ZZZZ</name>
<dbReference type="AlphaFoldDB" id="A0A382KU64"/>
<accession>A0A382KU64</accession>
<sequence>MVFDDNIPLTRPTEEEVIMKTNAEIISYISEALANVETGKDSDILLEQLQKHSDLLLCYSEKLIQSQRVDIRSVK</sequence>
<gene>
    <name evidence="1" type="ORF">METZ01_LOCUS279927</name>
</gene>
<proteinExistence type="predicted"/>
<protein>
    <submittedName>
        <fullName evidence="1">Uncharacterized protein</fullName>
    </submittedName>
</protein>
<organism evidence="1">
    <name type="scientific">marine metagenome</name>
    <dbReference type="NCBI Taxonomy" id="408172"/>
    <lineage>
        <taxon>unclassified sequences</taxon>
        <taxon>metagenomes</taxon>
        <taxon>ecological metagenomes</taxon>
    </lineage>
</organism>
<dbReference type="EMBL" id="UINC01082367">
    <property type="protein sequence ID" value="SVC27073.1"/>
    <property type="molecule type" value="Genomic_DNA"/>
</dbReference>
<evidence type="ECO:0000313" key="1">
    <source>
        <dbReference type="EMBL" id="SVC27073.1"/>
    </source>
</evidence>
<reference evidence="1" key="1">
    <citation type="submission" date="2018-05" db="EMBL/GenBank/DDBJ databases">
        <authorList>
            <person name="Lanie J.A."/>
            <person name="Ng W.-L."/>
            <person name="Kazmierczak K.M."/>
            <person name="Andrzejewski T.M."/>
            <person name="Davidsen T.M."/>
            <person name="Wayne K.J."/>
            <person name="Tettelin H."/>
            <person name="Glass J.I."/>
            <person name="Rusch D."/>
            <person name="Podicherti R."/>
            <person name="Tsui H.-C.T."/>
            <person name="Winkler M.E."/>
        </authorList>
    </citation>
    <scope>NUCLEOTIDE SEQUENCE</scope>
</reference>